<protein>
    <recommendedName>
        <fullName evidence="4">Thioredoxin</fullName>
    </recommendedName>
</protein>
<dbReference type="InterPro" id="IPR036249">
    <property type="entry name" value="Thioredoxin-like_sf"/>
</dbReference>
<evidence type="ECO:0000256" key="2">
    <source>
        <dbReference type="ARBA" id="ARBA00023157"/>
    </source>
</evidence>
<dbReference type="PRINTS" id="PR00421">
    <property type="entry name" value="THIOREDOXIN"/>
</dbReference>
<reference evidence="8" key="1">
    <citation type="submission" date="2022-03" db="EMBL/GenBank/DDBJ databases">
        <authorList>
            <person name="Alioto T."/>
            <person name="Alioto T."/>
            <person name="Gomez Garrido J."/>
        </authorList>
    </citation>
    <scope>NUCLEOTIDE SEQUENCE</scope>
</reference>
<feature type="active site" description="Nucleophile" evidence="5">
    <location>
        <position position="34"/>
    </location>
</feature>
<dbReference type="PANTHER" id="PTHR46115">
    <property type="entry name" value="THIOREDOXIN-LIKE PROTEIN 1"/>
    <property type="match status" value="1"/>
</dbReference>
<feature type="disulfide bond" description="Redox-active" evidence="6">
    <location>
        <begin position="31"/>
        <end position="34"/>
    </location>
</feature>
<gene>
    <name evidence="8" type="ORF">PECUL_23A031994</name>
</gene>
<evidence type="ECO:0000313" key="9">
    <source>
        <dbReference type="Proteomes" id="UP001295444"/>
    </source>
</evidence>
<keyword evidence="2 6" id="KW-1015">Disulfide bond</keyword>
<dbReference type="PIRSF" id="PIRSF000077">
    <property type="entry name" value="Thioredoxin"/>
    <property type="match status" value="1"/>
</dbReference>
<dbReference type="InterPro" id="IPR013766">
    <property type="entry name" value="Thioredoxin_domain"/>
</dbReference>
<feature type="site" description="Contributes to redox potential value" evidence="5">
    <location>
        <position position="32"/>
    </location>
</feature>
<evidence type="ECO:0000256" key="1">
    <source>
        <dbReference type="ARBA" id="ARBA00022799"/>
    </source>
</evidence>
<dbReference type="Pfam" id="PF00085">
    <property type="entry name" value="Thioredoxin"/>
    <property type="match status" value="1"/>
</dbReference>
<sequence>MVKQIHSLDDYQKAIAVKGKLVVIDFTATWCGPCRLIAPRYEKFSEEFVNADFYKVDVDDVTDVAQLCGIRAMPTFIFYKDGSKIDELCGANEGELKKKISAHV</sequence>
<feature type="site" description="Contributes to redox potential value" evidence="5">
    <location>
        <position position="33"/>
    </location>
</feature>
<feature type="active site" description="Nucleophile" evidence="5">
    <location>
        <position position="31"/>
    </location>
</feature>
<dbReference type="GO" id="GO:0015035">
    <property type="term" value="F:protein-disulfide reductase activity"/>
    <property type="evidence" value="ECO:0007669"/>
    <property type="project" value="InterPro"/>
</dbReference>
<evidence type="ECO:0000259" key="7">
    <source>
        <dbReference type="PROSITE" id="PS51352"/>
    </source>
</evidence>
<keyword evidence="9" id="KW-1185">Reference proteome</keyword>
<feature type="domain" description="Thioredoxin" evidence="7">
    <location>
        <begin position="1"/>
        <end position="104"/>
    </location>
</feature>
<evidence type="ECO:0000256" key="5">
    <source>
        <dbReference type="PIRSR" id="PIRSR000077-1"/>
    </source>
</evidence>
<dbReference type="PROSITE" id="PS00194">
    <property type="entry name" value="THIOREDOXIN_1"/>
    <property type="match status" value="1"/>
</dbReference>
<dbReference type="SUPFAM" id="SSF52833">
    <property type="entry name" value="Thioredoxin-like"/>
    <property type="match status" value="1"/>
</dbReference>
<comment type="similarity">
    <text evidence="4">Belongs to the thioredoxin family.</text>
</comment>
<organism evidence="8 9">
    <name type="scientific">Pelobates cultripes</name>
    <name type="common">Western spadefoot toad</name>
    <dbReference type="NCBI Taxonomy" id="61616"/>
    <lineage>
        <taxon>Eukaryota</taxon>
        <taxon>Metazoa</taxon>
        <taxon>Chordata</taxon>
        <taxon>Craniata</taxon>
        <taxon>Vertebrata</taxon>
        <taxon>Euteleostomi</taxon>
        <taxon>Amphibia</taxon>
        <taxon>Batrachia</taxon>
        <taxon>Anura</taxon>
        <taxon>Pelobatoidea</taxon>
        <taxon>Pelobatidae</taxon>
        <taxon>Pelobates</taxon>
    </lineage>
</organism>
<feature type="site" description="Deprotonates C-terminal active site Cys" evidence="5">
    <location>
        <position position="25"/>
    </location>
</feature>
<dbReference type="PROSITE" id="PS51352">
    <property type="entry name" value="THIOREDOXIN_2"/>
    <property type="match status" value="1"/>
</dbReference>
<dbReference type="FunFam" id="3.40.30.10:FF:000245">
    <property type="entry name" value="Thioredoxin"/>
    <property type="match status" value="1"/>
</dbReference>
<evidence type="ECO:0000313" key="8">
    <source>
        <dbReference type="EMBL" id="CAH2224166.1"/>
    </source>
</evidence>
<dbReference type="Gene3D" id="3.40.30.10">
    <property type="entry name" value="Glutaredoxin"/>
    <property type="match status" value="1"/>
</dbReference>
<dbReference type="InterPro" id="IPR017937">
    <property type="entry name" value="Thioredoxin_CS"/>
</dbReference>
<dbReference type="EMBL" id="OW240912">
    <property type="protein sequence ID" value="CAH2224166.1"/>
    <property type="molecule type" value="Genomic_DNA"/>
</dbReference>
<accession>A0AAD1R5G0</accession>
<keyword evidence="3 6" id="KW-0676">Redox-active center</keyword>
<proteinExistence type="inferred from homology"/>
<evidence type="ECO:0000256" key="6">
    <source>
        <dbReference type="PIRSR" id="PIRSR000077-4"/>
    </source>
</evidence>
<keyword evidence="1" id="KW-0702">S-nitrosylation</keyword>
<dbReference type="CDD" id="cd02947">
    <property type="entry name" value="TRX_family"/>
    <property type="match status" value="1"/>
</dbReference>
<evidence type="ECO:0000256" key="4">
    <source>
        <dbReference type="PIRNR" id="PIRNR000077"/>
    </source>
</evidence>
<dbReference type="InterPro" id="IPR005746">
    <property type="entry name" value="Thioredoxin"/>
</dbReference>
<name>A0AAD1R5G0_PELCU</name>
<dbReference type="Proteomes" id="UP001295444">
    <property type="component" value="Chromosome 01"/>
</dbReference>
<dbReference type="AlphaFoldDB" id="A0AAD1R5G0"/>
<evidence type="ECO:0000256" key="3">
    <source>
        <dbReference type="ARBA" id="ARBA00023284"/>
    </source>
</evidence>